<keyword evidence="5" id="KW-0804">Transcription</keyword>
<dbReference type="Pfam" id="PF02909">
    <property type="entry name" value="TetR_C_1"/>
    <property type="match status" value="1"/>
</dbReference>
<comment type="caution">
    <text evidence="9">The sequence shown here is derived from an EMBL/GenBank/DDBJ whole genome shotgun (WGS) entry which is preliminary data.</text>
</comment>
<dbReference type="InterPro" id="IPR004111">
    <property type="entry name" value="Repressor_TetR_C"/>
</dbReference>
<dbReference type="InterPro" id="IPR036271">
    <property type="entry name" value="Tet_transcr_reg_TetR-rel_C_sf"/>
</dbReference>
<evidence type="ECO:0000313" key="10">
    <source>
        <dbReference type="Proteomes" id="UP000268313"/>
    </source>
</evidence>
<reference evidence="10" key="1">
    <citation type="submission" date="2018-09" db="EMBL/GenBank/DDBJ databases">
        <authorList>
            <person name="Livingstone P.G."/>
            <person name="Whitworth D.E."/>
        </authorList>
    </citation>
    <scope>NUCLEOTIDE SEQUENCE [LARGE SCALE GENOMIC DNA]</scope>
    <source>
        <strain evidence="10">CA043D</strain>
    </source>
</reference>
<comment type="function">
    <text evidence="1">TetR is the repressor of the tetracycline resistance element; its N-terminal region forms a helix-turn-helix structure and binds DNA. Binding of tetracycline to TetR reduces the repressor affinity for the tetracycline resistance gene (tetA) promoter operator sites.</text>
</comment>
<dbReference type="Gene3D" id="1.10.357.10">
    <property type="entry name" value="Tetracycline Repressor, domain 2"/>
    <property type="match status" value="1"/>
</dbReference>
<evidence type="ECO:0000259" key="8">
    <source>
        <dbReference type="PROSITE" id="PS50977"/>
    </source>
</evidence>
<evidence type="ECO:0000256" key="7">
    <source>
        <dbReference type="SAM" id="MobiDB-lite"/>
    </source>
</evidence>
<sequence length="245" mass="27123">MSPGRKPRAKRNTLIWERPEPAHRPRSVPLSREAIARTAVSLADKKGLDAVSLRTVATALKVDPKRLRGHVLSKEELLELMVDEVHAETAADGRPPGDWREVLRAFAHQSRHAALKHPWLVDLWGGRPQLGPHALAAREAALAALGDLPGFEDINTVLFALRTVGAYTMGAMQTEISELRYAFGSGKTQTQWRSTMMPYLQRMLATGQFPNVVRLTQDAADLPLDVEFEKGLDCVLDGIAARRSR</sequence>
<dbReference type="PROSITE" id="PS50977">
    <property type="entry name" value="HTH_TETR_2"/>
    <property type="match status" value="1"/>
</dbReference>
<evidence type="ECO:0000256" key="2">
    <source>
        <dbReference type="ARBA" id="ARBA00022491"/>
    </source>
</evidence>
<gene>
    <name evidence="9" type="ORF">D7X32_11410</name>
</gene>
<keyword evidence="10" id="KW-1185">Reference proteome</keyword>
<dbReference type="InterPro" id="IPR050109">
    <property type="entry name" value="HTH-type_TetR-like_transc_reg"/>
</dbReference>
<evidence type="ECO:0000256" key="1">
    <source>
        <dbReference type="ARBA" id="ARBA00002856"/>
    </source>
</evidence>
<dbReference type="PANTHER" id="PTHR30055">
    <property type="entry name" value="HTH-TYPE TRANSCRIPTIONAL REGULATOR RUTR"/>
    <property type="match status" value="1"/>
</dbReference>
<evidence type="ECO:0000256" key="5">
    <source>
        <dbReference type="ARBA" id="ARBA00023163"/>
    </source>
</evidence>
<accession>A0A3A8K7V7</accession>
<feature type="region of interest" description="Disordered" evidence="7">
    <location>
        <begin position="1"/>
        <end position="28"/>
    </location>
</feature>
<dbReference type="SUPFAM" id="SSF48498">
    <property type="entry name" value="Tetracyclin repressor-like, C-terminal domain"/>
    <property type="match status" value="1"/>
</dbReference>
<evidence type="ECO:0000256" key="6">
    <source>
        <dbReference type="PROSITE-ProRule" id="PRU00335"/>
    </source>
</evidence>
<dbReference type="InterPro" id="IPR001647">
    <property type="entry name" value="HTH_TetR"/>
</dbReference>
<feature type="compositionally biased region" description="Basic residues" evidence="7">
    <location>
        <begin position="1"/>
        <end position="11"/>
    </location>
</feature>
<dbReference type="GO" id="GO:0003700">
    <property type="term" value="F:DNA-binding transcription factor activity"/>
    <property type="evidence" value="ECO:0007669"/>
    <property type="project" value="TreeGrafter"/>
</dbReference>
<evidence type="ECO:0000313" key="9">
    <source>
        <dbReference type="EMBL" id="RKH04278.1"/>
    </source>
</evidence>
<feature type="DNA-binding region" description="H-T-H motif" evidence="6">
    <location>
        <begin position="52"/>
        <end position="71"/>
    </location>
</feature>
<protein>
    <submittedName>
        <fullName evidence="9">TetR/AcrR family transcriptional regulator</fullName>
    </submittedName>
</protein>
<evidence type="ECO:0000256" key="3">
    <source>
        <dbReference type="ARBA" id="ARBA00023015"/>
    </source>
</evidence>
<dbReference type="EMBL" id="RAWE01000030">
    <property type="protein sequence ID" value="RKH04278.1"/>
    <property type="molecule type" value="Genomic_DNA"/>
</dbReference>
<feature type="domain" description="HTH tetR-type" evidence="8">
    <location>
        <begin position="29"/>
        <end position="89"/>
    </location>
</feature>
<proteinExistence type="predicted"/>
<dbReference type="Gene3D" id="1.10.10.60">
    <property type="entry name" value="Homeodomain-like"/>
    <property type="match status" value="1"/>
</dbReference>
<dbReference type="Proteomes" id="UP000268313">
    <property type="component" value="Unassembled WGS sequence"/>
</dbReference>
<dbReference type="GO" id="GO:0045892">
    <property type="term" value="P:negative regulation of DNA-templated transcription"/>
    <property type="evidence" value="ECO:0007669"/>
    <property type="project" value="InterPro"/>
</dbReference>
<dbReference type="InterPro" id="IPR009057">
    <property type="entry name" value="Homeodomain-like_sf"/>
</dbReference>
<keyword evidence="4 6" id="KW-0238">DNA-binding</keyword>
<keyword evidence="2" id="KW-0678">Repressor</keyword>
<dbReference type="PRINTS" id="PR00400">
    <property type="entry name" value="TETREPRESSOR"/>
</dbReference>
<dbReference type="InterPro" id="IPR003012">
    <property type="entry name" value="Tet_transcr_reg_TetR"/>
</dbReference>
<dbReference type="AlphaFoldDB" id="A0A3A8K7V7"/>
<keyword evidence="3" id="KW-0805">Transcription regulation</keyword>
<dbReference type="SUPFAM" id="SSF46689">
    <property type="entry name" value="Homeodomain-like"/>
    <property type="match status" value="1"/>
</dbReference>
<dbReference type="GO" id="GO:0000976">
    <property type="term" value="F:transcription cis-regulatory region binding"/>
    <property type="evidence" value="ECO:0007669"/>
    <property type="project" value="TreeGrafter"/>
</dbReference>
<organism evidence="9 10">
    <name type="scientific">Corallococcus carmarthensis</name>
    <dbReference type="NCBI Taxonomy" id="2316728"/>
    <lineage>
        <taxon>Bacteria</taxon>
        <taxon>Pseudomonadati</taxon>
        <taxon>Myxococcota</taxon>
        <taxon>Myxococcia</taxon>
        <taxon>Myxococcales</taxon>
        <taxon>Cystobacterineae</taxon>
        <taxon>Myxococcaceae</taxon>
        <taxon>Corallococcus</taxon>
    </lineage>
</organism>
<dbReference type="GO" id="GO:0046677">
    <property type="term" value="P:response to antibiotic"/>
    <property type="evidence" value="ECO:0007669"/>
    <property type="project" value="InterPro"/>
</dbReference>
<dbReference type="OrthoDB" id="329481at2"/>
<evidence type="ECO:0000256" key="4">
    <source>
        <dbReference type="ARBA" id="ARBA00023125"/>
    </source>
</evidence>
<name>A0A3A8K7V7_9BACT</name>
<dbReference type="PANTHER" id="PTHR30055:SF151">
    <property type="entry name" value="TRANSCRIPTIONAL REGULATORY PROTEIN"/>
    <property type="match status" value="1"/>
</dbReference>